<dbReference type="PROSITE" id="PS51642">
    <property type="entry name" value="HEMOPEXIN_2"/>
    <property type="match status" value="4"/>
</dbReference>
<dbReference type="Pfam" id="PF00413">
    <property type="entry name" value="Peptidase_M10"/>
    <property type="match status" value="1"/>
</dbReference>
<dbReference type="GO" id="GO:0031012">
    <property type="term" value="C:extracellular matrix"/>
    <property type="evidence" value="ECO:0007669"/>
    <property type="project" value="InterPro"/>
</dbReference>
<dbReference type="InterPro" id="IPR036375">
    <property type="entry name" value="Hemopexin-like_dom_sf"/>
</dbReference>
<evidence type="ECO:0000256" key="3">
    <source>
        <dbReference type="ARBA" id="ARBA00022723"/>
    </source>
</evidence>
<keyword evidence="3 10" id="KW-0479">Metal-binding</keyword>
<dbReference type="Pfam" id="PF01471">
    <property type="entry name" value="PG_binding_1"/>
    <property type="match status" value="1"/>
</dbReference>
<dbReference type="PANTHER" id="PTHR10201">
    <property type="entry name" value="MATRIX METALLOPROTEINASE"/>
    <property type="match status" value="1"/>
</dbReference>
<feature type="compositionally biased region" description="Low complexity" evidence="14">
    <location>
        <begin position="452"/>
        <end position="461"/>
    </location>
</feature>
<comment type="cofactor">
    <cofactor evidence="11">
        <name>Ca(2+)</name>
        <dbReference type="ChEBI" id="CHEBI:29108"/>
    </cofactor>
    <text evidence="11">Can bind about 5 Ca(2+) ions per subunit.</text>
</comment>
<comment type="similarity">
    <text evidence="1">Belongs to the peptidase M10A family.</text>
</comment>
<feature type="binding site" evidence="11">
    <location>
        <position position="221"/>
    </location>
    <ligand>
        <name>Ca(2+)</name>
        <dbReference type="ChEBI" id="CHEBI:29108"/>
        <label>3</label>
    </ligand>
</feature>
<feature type="binding site" evidence="11">
    <location>
        <position position="204"/>
    </location>
    <ligand>
        <name>Ca(2+)</name>
        <dbReference type="ChEBI" id="CHEBI:29108"/>
        <label>2</label>
    </ligand>
</feature>
<dbReference type="SUPFAM" id="SSF55486">
    <property type="entry name" value="Metalloproteases ('zincins'), catalytic domain"/>
    <property type="match status" value="1"/>
</dbReference>
<evidence type="ECO:0000256" key="4">
    <source>
        <dbReference type="ARBA" id="ARBA00022737"/>
    </source>
</evidence>
<evidence type="ECO:0000256" key="12">
    <source>
        <dbReference type="PIRSR" id="PIRSR621190-4"/>
    </source>
</evidence>
<feature type="modified residue" description="Phosphotyrosine; by PKDCC" evidence="12">
    <location>
        <position position="557"/>
    </location>
</feature>
<dbReference type="CDD" id="cd00094">
    <property type="entry name" value="HX"/>
    <property type="match status" value="1"/>
</dbReference>
<dbReference type="SMART" id="SM00120">
    <property type="entry name" value="HX"/>
    <property type="match status" value="4"/>
</dbReference>
<evidence type="ECO:0000313" key="16">
    <source>
        <dbReference type="EMBL" id="CAG6731660.1"/>
    </source>
</evidence>
<feature type="region of interest" description="Disordered" evidence="14">
    <location>
        <begin position="654"/>
        <end position="681"/>
    </location>
</feature>
<dbReference type="GO" id="GO:0005615">
    <property type="term" value="C:extracellular space"/>
    <property type="evidence" value="ECO:0007669"/>
    <property type="project" value="TreeGrafter"/>
</dbReference>
<dbReference type="InterPro" id="IPR000585">
    <property type="entry name" value="Hemopexin-like_dom"/>
</dbReference>
<feature type="binding site" evidence="11">
    <location>
        <position position="481"/>
    </location>
    <ligand>
        <name>Ca(2+)</name>
        <dbReference type="ChEBI" id="CHEBI:29108"/>
        <label>5</label>
    </ligand>
</feature>
<proteinExistence type="inferred from homology"/>
<evidence type="ECO:0000259" key="15">
    <source>
        <dbReference type="SMART" id="SM00235"/>
    </source>
</evidence>
<dbReference type="SMART" id="SM00235">
    <property type="entry name" value="ZnMc"/>
    <property type="match status" value="1"/>
</dbReference>
<feature type="binding site" evidence="11">
    <location>
        <position position="216"/>
    </location>
    <ligand>
        <name>Zn(2+)</name>
        <dbReference type="ChEBI" id="CHEBI:29105"/>
        <label>1</label>
    </ligand>
</feature>
<dbReference type="InterPro" id="IPR024079">
    <property type="entry name" value="MetalloPept_cat_dom_sf"/>
</dbReference>
<dbReference type="SUPFAM" id="SSF47090">
    <property type="entry name" value="PGBD-like"/>
    <property type="match status" value="1"/>
</dbReference>
<dbReference type="AlphaFoldDB" id="A0A8D8YMJ2"/>
<dbReference type="EMBL" id="HBUF01384540">
    <property type="protein sequence ID" value="CAG6731660.1"/>
    <property type="molecule type" value="Transcribed_RNA"/>
</dbReference>
<dbReference type="InterPro" id="IPR021190">
    <property type="entry name" value="Pept_M10A"/>
</dbReference>
<feature type="binding site" evidence="11">
    <location>
        <position position="214"/>
    </location>
    <ligand>
        <name>Zn(2+)</name>
        <dbReference type="ChEBI" id="CHEBI:29105"/>
        <label>1</label>
    </ligand>
</feature>
<sequence length="706" mass="81050">MRVKTPVLSEHKIKARHKVSGGSYRQVSVLLVIVIFLVHCVSGSGSGNDDREDGTRRLNKRSPRLYDDDVQSYLSKFGYLAPSSGSQIGNLRTDSQLKEAVRNLQRFGNIPATGVMDKTTLALMEKPRCGLPDTPTPLDRRRRRRRYILEGRKWDHTDITWSLRTERIRNYDPGRIRAELQRSLDVWSKHSKLTFTEVNDDRADILVYFEKEDHQDGFPFDGPGKILAHAFFPGQGRGGDAHFDVDENWIVDDRKRSENEDGIRLYLVAKHEFGHSLGLSHSSVIGSLMFPWYKDEENSIEESWQLPDDDMFAIQYLYGAKEEKSWARIPYYNPAQDNTTPTPRRPDTHPHRPPPYEPPRTPATRNPNHFPDTPRKTPPHHFPTHDSPRYPGAKNPESHDDEPRKHPNAYPETPRRHPTTTDESPRRYPNGMPMTPDSPRRYPNIPRAEPRTTSTTQATTTVQRNPDERKPNTCDTNYDAIAVIRREVFVFKDKWMWRIGDAGVSPGYPVMINRLWGPLPANFTKIDAVYERMDNNIVFFIGRQYFVFDGARLLSGYPQPLSGLGLPDSLDHIDGAMVWGHNSQTYLFAGAQYWKLDDDTGQVEPDYPRDMATWRGVEYNIDDVFQWNDGATYFFKGKGYWKFNDKRMRVETPKQSPSAQFWMRCPPQPPEDYDESSATASAGNRHTSASVALLTALSIVLFAVLL</sequence>
<keyword evidence="7" id="KW-0482">Metalloprotease</keyword>
<dbReference type="SUPFAM" id="SSF50923">
    <property type="entry name" value="Hemopexin-like domain"/>
    <property type="match status" value="1"/>
</dbReference>
<keyword evidence="8" id="KW-0865">Zymogen</keyword>
<protein>
    <submittedName>
        <fullName evidence="16">Matrix metalloproteinase-2</fullName>
    </submittedName>
</protein>
<evidence type="ECO:0000256" key="14">
    <source>
        <dbReference type="SAM" id="MobiDB-lite"/>
    </source>
</evidence>
<feature type="binding site" evidence="11">
    <location>
        <position position="479"/>
    </location>
    <ligand>
        <name>Ca(2+)</name>
        <dbReference type="ChEBI" id="CHEBI:29108"/>
        <label>4</label>
    </ligand>
</feature>
<feature type="repeat" description="Hemopexin" evidence="13">
    <location>
        <begin position="523"/>
        <end position="568"/>
    </location>
</feature>
<dbReference type="InterPro" id="IPR033739">
    <property type="entry name" value="M10A_MMP"/>
</dbReference>
<feature type="repeat" description="Hemopexin" evidence="13">
    <location>
        <begin position="570"/>
        <end position="617"/>
    </location>
</feature>
<evidence type="ECO:0000256" key="6">
    <source>
        <dbReference type="ARBA" id="ARBA00022833"/>
    </source>
</evidence>
<feature type="binding site" evidence="11">
    <location>
        <position position="247"/>
    </location>
    <ligand>
        <name>Ca(2+)</name>
        <dbReference type="ChEBI" id="CHEBI:29108"/>
        <label>3</label>
    </ligand>
</feature>
<accession>A0A8D8YMJ2</accession>
<feature type="binding site" description="in inhibited form" evidence="11">
    <location>
        <position position="129"/>
    </location>
    <ligand>
        <name>Zn(2+)</name>
        <dbReference type="ChEBI" id="CHEBI:29105"/>
        <label>2</label>
        <note>catalytic</note>
    </ligand>
</feature>
<evidence type="ECO:0000256" key="13">
    <source>
        <dbReference type="PROSITE-ProRule" id="PRU01011"/>
    </source>
</evidence>
<feature type="compositionally biased region" description="Basic and acidic residues" evidence="14">
    <location>
        <begin position="413"/>
        <end position="426"/>
    </location>
</feature>
<dbReference type="InterPro" id="IPR002477">
    <property type="entry name" value="Peptidoglycan-bd-like"/>
</dbReference>
<dbReference type="GO" id="GO:0030198">
    <property type="term" value="P:extracellular matrix organization"/>
    <property type="evidence" value="ECO:0007669"/>
    <property type="project" value="TreeGrafter"/>
</dbReference>
<dbReference type="FunFam" id="2.110.10.10:FF:000018">
    <property type="entry name" value="Matrix metallopeptidase 25b"/>
    <property type="match status" value="1"/>
</dbReference>
<feature type="binding site" evidence="11">
    <location>
        <position position="244"/>
    </location>
    <ligand>
        <name>Ca(2+)</name>
        <dbReference type="ChEBI" id="CHEBI:29108"/>
        <label>3</label>
    </ligand>
</feature>
<evidence type="ECO:0000256" key="5">
    <source>
        <dbReference type="ARBA" id="ARBA00022801"/>
    </source>
</evidence>
<dbReference type="PANTHER" id="PTHR10201:SF308">
    <property type="entry name" value="MATRIX METALLOPROTEINASE 2"/>
    <property type="match status" value="1"/>
</dbReference>
<dbReference type="InterPro" id="IPR006026">
    <property type="entry name" value="Peptidase_Metallo"/>
</dbReference>
<feature type="binding site" evidence="10">
    <location>
        <position position="281"/>
    </location>
    <ligand>
        <name>Zn(2+)</name>
        <dbReference type="ChEBI" id="CHEBI:29105"/>
        <label>2</label>
        <note>catalytic</note>
    </ligand>
</feature>
<dbReference type="InterPro" id="IPR036365">
    <property type="entry name" value="PGBD-like_sf"/>
</dbReference>
<feature type="binding site" evidence="11">
    <location>
        <position position="222"/>
    </location>
    <ligand>
        <name>Ca(2+)</name>
        <dbReference type="ChEBI" id="CHEBI:29108"/>
        <label>3</label>
    </ligand>
</feature>
<dbReference type="GO" id="GO:0030574">
    <property type="term" value="P:collagen catabolic process"/>
    <property type="evidence" value="ECO:0007669"/>
    <property type="project" value="TreeGrafter"/>
</dbReference>
<feature type="binding site" evidence="11">
    <location>
        <position position="576"/>
    </location>
    <ligand>
        <name>Ca(2+)</name>
        <dbReference type="ChEBI" id="CHEBI:29108"/>
        <label>5</label>
    </ligand>
</feature>
<dbReference type="Gene3D" id="3.40.390.10">
    <property type="entry name" value="Collagenase (Catalytic Domain)"/>
    <property type="match status" value="1"/>
</dbReference>
<dbReference type="GO" id="GO:0008270">
    <property type="term" value="F:zinc ion binding"/>
    <property type="evidence" value="ECO:0007669"/>
    <property type="project" value="InterPro"/>
</dbReference>
<feature type="binding site" evidence="10">
    <location>
        <position position="271"/>
    </location>
    <ligand>
        <name>Zn(2+)</name>
        <dbReference type="ChEBI" id="CHEBI:29105"/>
        <label>2</label>
        <note>catalytic</note>
    </ligand>
</feature>
<keyword evidence="4" id="KW-0677">Repeat</keyword>
<feature type="repeat" description="Hemopexin" evidence="13">
    <location>
        <begin position="618"/>
        <end position="665"/>
    </location>
</feature>
<feature type="binding site" evidence="11">
    <location>
        <position position="247"/>
    </location>
    <ligand>
        <name>Ca(2+)</name>
        <dbReference type="ChEBI" id="CHEBI:29108"/>
        <label>1</label>
    </ligand>
</feature>
<dbReference type="Pfam" id="PF00045">
    <property type="entry name" value="Hemopexin"/>
    <property type="match status" value="4"/>
</dbReference>
<feature type="binding site" evidence="11">
    <location>
        <position position="289"/>
    </location>
    <ligand>
        <name>Zn(2+)</name>
        <dbReference type="ChEBI" id="CHEBI:29105"/>
        <label>2</label>
        <note>catalytic</note>
    </ligand>
</feature>
<evidence type="ECO:0000256" key="8">
    <source>
        <dbReference type="ARBA" id="ARBA00023145"/>
    </source>
</evidence>
<feature type="binding site" evidence="10">
    <location>
        <position position="275"/>
    </location>
    <ligand>
        <name>Zn(2+)</name>
        <dbReference type="ChEBI" id="CHEBI:29105"/>
        <label>2</label>
        <note>catalytic</note>
    </ligand>
</feature>
<dbReference type="GO" id="GO:0006508">
    <property type="term" value="P:proteolysis"/>
    <property type="evidence" value="ECO:0007669"/>
    <property type="project" value="UniProtKB-KW"/>
</dbReference>
<evidence type="ECO:0000256" key="7">
    <source>
        <dbReference type="ARBA" id="ARBA00023049"/>
    </source>
</evidence>
<keyword evidence="11" id="KW-0106">Calcium</keyword>
<evidence type="ECO:0000256" key="1">
    <source>
        <dbReference type="ARBA" id="ARBA00010370"/>
    </source>
</evidence>
<feature type="binding site" evidence="11">
    <location>
        <position position="527"/>
    </location>
    <ligand>
        <name>Ca(2+)</name>
        <dbReference type="ChEBI" id="CHEBI:29108"/>
        <label>4</label>
    </ligand>
</feature>
<organism evidence="16">
    <name type="scientific">Cacopsylla melanoneura</name>
    <dbReference type="NCBI Taxonomy" id="428564"/>
    <lineage>
        <taxon>Eukaryota</taxon>
        <taxon>Metazoa</taxon>
        <taxon>Ecdysozoa</taxon>
        <taxon>Arthropoda</taxon>
        <taxon>Hexapoda</taxon>
        <taxon>Insecta</taxon>
        <taxon>Pterygota</taxon>
        <taxon>Neoptera</taxon>
        <taxon>Paraneoptera</taxon>
        <taxon>Hemiptera</taxon>
        <taxon>Sternorrhyncha</taxon>
        <taxon>Psylloidea</taxon>
        <taxon>Psyllidae</taxon>
        <taxon>Psyllinae</taxon>
        <taxon>Cacopsylla</taxon>
    </lineage>
</organism>
<dbReference type="InterPro" id="IPR001818">
    <property type="entry name" value="Pept_M10_metallopeptidase"/>
</dbReference>
<evidence type="ECO:0000256" key="2">
    <source>
        <dbReference type="ARBA" id="ARBA00022670"/>
    </source>
</evidence>
<feature type="compositionally biased region" description="Basic and acidic residues" evidence="14">
    <location>
        <begin position="396"/>
        <end position="405"/>
    </location>
</feature>
<evidence type="ECO:0000256" key="9">
    <source>
        <dbReference type="PIRSR" id="PIRSR001191-1"/>
    </source>
</evidence>
<dbReference type="Gene3D" id="2.110.10.10">
    <property type="entry name" value="Hemopexin-like domain"/>
    <property type="match status" value="1"/>
</dbReference>
<dbReference type="CDD" id="cd04278">
    <property type="entry name" value="ZnMc_MMP"/>
    <property type="match status" value="1"/>
</dbReference>
<feature type="binding site" evidence="11">
    <location>
        <position position="622"/>
    </location>
    <ligand>
        <name>Ca(2+)</name>
        <dbReference type="ChEBI" id="CHEBI:29108"/>
        <label>4</label>
    </ligand>
</feature>
<feature type="active site" evidence="9">
    <location>
        <position position="272"/>
    </location>
</feature>
<feature type="binding site" evidence="11">
    <location>
        <position position="229"/>
    </location>
    <ligand>
        <name>Zn(2+)</name>
        <dbReference type="ChEBI" id="CHEBI:29105"/>
        <label>1</label>
    </ligand>
</feature>
<feature type="repeat" description="Hemopexin" evidence="13">
    <location>
        <begin position="471"/>
        <end position="519"/>
    </location>
</feature>
<keyword evidence="5" id="KW-0378">Hydrolase</keyword>
<feature type="binding site" evidence="11">
    <location>
        <position position="624"/>
    </location>
    <ligand>
        <name>Ca(2+)</name>
        <dbReference type="ChEBI" id="CHEBI:29108"/>
        <label>5</label>
    </ligand>
</feature>
<feature type="domain" description="Peptidase metallopeptidase" evidence="15">
    <location>
        <begin position="150"/>
        <end position="320"/>
    </location>
</feature>
<dbReference type="PRINTS" id="PR00138">
    <property type="entry name" value="MATRIXIN"/>
</dbReference>
<keyword evidence="6 10" id="KW-0862">Zinc</keyword>
<comment type="cofactor">
    <cofactor evidence="11">
        <name>Zn(2+)</name>
        <dbReference type="ChEBI" id="CHEBI:29105"/>
    </cofactor>
    <text evidence="11">Binds 2 Zn(2+) ions per subunit.</text>
</comment>
<name>A0A8D8YMJ2_9HEMI</name>
<feature type="binding site" evidence="11">
    <location>
        <position position="242"/>
    </location>
    <ligand>
        <name>Zn(2+)</name>
        <dbReference type="ChEBI" id="CHEBI:29105"/>
        <label>1</label>
    </ligand>
</feature>
<dbReference type="PIRSF" id="PIRSF001191">
    <property type="entry name" value="Peptidase_M10A_matrix"/>
    <property type="match status" value="1"/>
</dbReference>
<evidence type="ECO:0000256" key="11">
    <source>
        <dbReference type="PIRSR" id="PIRSR621190-2"/>
    </source>
</evidence>
<keyword evidence="2" id="KW-0645">Protease</keyword>
<feature type="region of interest" description="Disordered" evidence="14">
    <location>
        <begin position="332"/>
        <end position="473"/>
    </location>
</feature>
<feature type="binding site" evidence="11">
    <location>
        <position position="238"/>
    </location>
    <ligand>
        <name>Ca(2+)</name>
        <dbReference type="ChEBI" id="CHEBI:29108"/>
        <label>2</label>
    </ligand>
</feature>
<dbReference type="InterPro" id="IPR018487">
    <property type="entry name" value="Hemopexin-like_repeat"/>
</dbReference>
<feature type="binding site" evidence="11">
    <location>
        <position position="240"/>
    </location>
    <ligand>
        <name>Ca(2+)</name>
        <dbReference type="ChEBI" id="CHEBI:29108"/>
        <label>2</label>
    </ligand>
</feature>
<evidence type="ECO:0000256" key="10">
    <source>
        <dbReference type="PIRSR" id="PIRSR001191-2"/>
    </source>
</evidence>
<reference evidence="16" key="1">
    <citation type="submission" date="2021-05" db="EMBL/GenBank/DDBJ databases">
        <authorList>
            <person name="Alioto T."/>
            <person name="Alioto T."/>
            <person name="Gomez Garrido J."/>
        </authorList>
    </citation>
    <scope>NUCLEOTIDE SEQUENCE</scope>
</reference>
<dbReference type="GO" id="GO:0004222">
    <property type="term" value="F:metalloendopeptidase activity"/>
    <property type="evidence" value="ECO:0007669"/>
    <property type="project" value="InterPro"/>
</dbReference>